<sequence length="284" mass="30134">MNADDLRAVIRSTLAELVTPAPRRALVLFTGALIGFEKTIPELAMLLKEGVALEFVQTPSAERILDQELIGALGMSAATRQLTGSHDMLIVPTLTQNIAAKTAHGVADCLGSNLMNDYLLAGKPVVVSSSACDPDDPDKQRWFGAIPEGYAQMMRENLCTLRSFGVRTARASALARTVLAAYERIDHARISPITTACRMSRHELLRRLGACPAPAATAAKPPAPTVPVPVSASGAVAVQQQLISQRVVQRLPEGTALRVPATAKITAMAADIAAARSITIIREA</sequence>
<reference evidence="4" key="2">
    <citation type="submission" date="2018-08" db="EMBL/GenBank/DDBJ databases">
        <authorList>
            <person name="Hornung B."/>
        </authorList>
    </citation>
    <scope>NUCLEOTIDE SEQUENCE [LARGE SCALE GENOMIC DNA]</scope>
</reference>
<dbReference type="Gene3D" id="3.40.50.1950">
    <property type="entry name" value="Flavin prenyltransferase-like"/>
    <property type="match status" value="1"/>
</dbReference>
<organism evidence="3 4">
    <name type="scientific">Propionibacterium australiense</name>
    <dbReference type="NCBI Taxonomy" id="119981"/>
    <lineage>
        <taxon>Bacteria</taxon>
        <taxon>Bacillati</taxon>
        <taxon>Actinomycetota</taxon>
        <taxon>Actinomycetes</taxon>
        <taxon>Propionibacteriales</taxon>
        <taxon>Propionibacteriaceae</taxon>
        <taxon>Propionibacterium</taxon>
    </lineage>
</organism>
<feature type="domain" description="Flavoprotein" evidence="1">
    <location>
        <begin position="24"/>
        <end position="128"/>
    </location>
</feature>
<dbReference type="OrthoDB" id="3732621at2"/>
<dbReference type="Proteomes" id="UP000263928">
    <property type="component" value="Unassembled WGS sequence"/>
</dbReference>
<dbReference type="InterPro" id="IPR036551">
    <property type="entry name" value="Flavin_trans-like"/>
</dbReference>
<proteinExistence type="predicted"/>
<evidence type="ECO:0000259" key="1">
    <source>
        <dbReference type="Pfam" id="PF02441"/>
    </source>
</evidence>
<protein>
    <submittedName>
        <fullName evidence="3">Flavoprotein</fullName>
    </submittedName>
</protein>
<evidence type="ECO:0000313" key="4">
    <source>
        <dbReference type="Proteomes" id="UP000263928"/>
    </source>
</evidence>
<evidence type="ECO:0000313" key="5">
    <source>
        <dbReference type="Proteomes" id="UP000279336"/>
    </source>
</evidence>
<reference evidence="3" key="1">
    <citation type="submission" date="2018-08" db="EMBL/GenBank/DDBJ databases">
        <authorList>
            <person name="Ferrada E.E."/>
            <person name="Latorre B.A."/>
        </authorList>
    </citation>
    <scope>NUCLEOTIDE SEQUENCE [LARGE SCALE GENOMIC DNA]</scope>
    <source>
        <strain evidence="3">Propionibacterium_australiense1</strain>
    </source>
</reference>
<evidence type="ECO:0000313" key="2">
    <source>
        <dbReference type="EMBL" id="RLP13091.1"/>
    </source>
</evidence>
<dbReference type="EMBL" id="RCIW01000001">
    <property type="protein sequence ID" value="RLP13091.1"/>
    <property type="molecule type" value="Genomic_DNA"/>
</dbReference>
<dbReference type="SUPFAM" id="SSF52507">
    <property type="entry name" value="Homo-oligomeric flavin-containing Cys decarboxylases, HFCD"/>
    <property type="match status" value="1"/>
</dbReference>
<dbReference type="RefSeq" id="WP_119162229.1">
    <property type="nucleotide sequence ID" value="NZ_LR134442.1"/>
</dbReference>
<dbReference type="EMBL" id="UNQJ01000014">
    <property type="protein sequence ID" value="SYZ33898.1"/>
    <property type="molecule type" value="Genomic_DNA"/>
</dbReference>
<keyword evidence="4" id="KW-1185">Reference proteome</keyword>
<dbReference type="Pfam" id="PF02441">
    <property type="entry name" value="Flavoprotein"/>
    <property type="match status" value="1"/>
</dbReference>
<accession>A0A383S7E1</accession>
<evidence type="ECO:0000313" key="3">
    <source>
        <dbReference type="EMBL" id="SYZ33898.1"/>
    </source>
</evidence>
<dbReference type="InterPro" id="IPR003382">
    <property type="entry name" value="Flavoprotein"/>
</dbReference>
<dbReference type="GO" id="GO:0003824">
    <property type="term" value="F:catalytic activity"/>
    <property type="evidence" value="ECO:0007669"/>
    <property type="project" value="InterPro"/>
</dbReference>
<name>A0A383S7E1_9ACTN</name>
<dbReference type="AlphaFoldDB" id="A0A383S7E1"/>
<dbReference type="Proteomes" id="UP000279336">
    <property type="component" value="Unassembled WGS sequence"/>
</dbReference>
<reference evidence="2 5" key="3">
    <citation type="submission" date="2018-10" db="EMBL/GenBank/DDBJ databases">
        <title>Propionibacterium australiense Genome Sequencing and Assembly.</title>
        <authorList>
            <person name="Bernier A.-M."/>
            <person name="Bernard K."/>
        </authorList>
    </citation>
    <scope>NUCLEOTIDE SEQUENCE [LARGE SCALE GENOMIC DNA]</scope>
    <source>
        <strain evidence="2 5">NML98A078</strain>
    </source>
</reference>
<gene>
    <name evidence="2" type="ORF">D7U36_01320</name>
    <name evidence="3" type="ORF">PROPAUS_1854</name>
</gene>